<evidence type="ECO:0000313" key="1">
    <source>
        <dbReference type="EMBL" id="GIE07287.1"/>
    </source>
</evidence>
<keyword evidence="2" id="KW-1185">Reference proteome</keyword>
<name>A0ABQ3ZBT2_9ACTN</name>
<comment type="caution">
    <text evidence="1">The sequence shown here is derived from an EMBL/GenBank/DDBJ whole genome shotgun (WGS) entry which is preliminary data.</text>
</comment>
<sequence>MPNRPGLREEDLAALTALATSLDRSRDSLIRESVSDLLTKYHVNEGVKAS</sequence>
<proteinExistence type="predicted"/>
<gene>
    <name evidence="1" type="ORF">Adu01nite_86370</name>
</gene>
<reference evidence="1 2" key="1">
    <citation type="submission" date="2021-01" db="EMBL/GenBank/DDBJ databases">
        <title>Whole genome shotgun sequence of Actinoplanes durhamensis NBRC 14914.</title>
        <authorList>
            <person name="Komaki H."/>
            <person name="Tamura T."/>
        </authorList>
    </citation>
    <scope>NUCLEOTIDE SEQUENCE [LARGE SCALE GENOMIC DNA]</scope>
    <source>
        <strain evidence="1 2">NBRC 14914</strain>
    </source>
</reference>
<dbReference type="Proteomes" id="UP000637628">
    <property type="component" value="Unassembled WGS sequence"/>
</dbReference>
<evidence type="ECO:0000313" key="2">
    <source>
        <dbReference type="Proteomes" id="UP000637628"/>
    </source>
</evidence>
<organism evidence="1 2">
    <name type="scientific">Paractinoplanes durhamensis</name>
    <dbReference type="NCBI Taxonomy" id="113563"/>
    <lineage>
        <taxon>Bacteria</taxon>
        <taxon>Bacillati</taxon>
        <taxon>Actinomycetota</taxon>
        <taxon>Actinomycetes</taxon>
        <taxon>Micromonosporales</taxon>
        <taxon>Micromonosporaceae</taxon>
        <taxon>Paractinoplanes</taxon>
    </lineage>
</organism>
<protein>
    <recommendedName>
        <fullName evidence="3">Ribbon-helix-helix protein CopG domain-containing protein</fullName>
    </recommendedName>
</protein>
<accession>A0ABQ3ZBT2</accession>
<dbReference type="EMBL" id="BOML01000075">
    <property type="protein sequence ID" value="GIE07287.1"/>
    <property type="molecule type" value="Genomic_DNA"/>
</dbReference>
<evidence type="ECO:0008006" key="3">
    <source>
        <dbReference type="Google" id="ProtNLM"/>
    </source>
</evidence>